<gene>
    <name evidence="1" type="ORF">PISMIDRAFT_10076</name>
</gene>
<dbReference type="HOGENOM" id="CLU_1133965_0_0_1"/>
<reference evidence="1 2" key="1">
    <citation type="submission" date="2014-04" db="EMBL/GenBank/DDBJ databases">
        <authorList>
            <consortium name="DOE Joint Genome Institute"/>
            <person name="Kuo A."/>
            <person name="Kohler A."/>
            <person name="Costa M.D."/>
            <person name="Nagy L.G."/>
            <person name="Floudas D."/>
            <person name="Copeland A."/>
            <person name="Barry K.W."/>
            <person name="Cichocki N."/>
            <person name="Veneault-Fourrey C."/>
            <person name="LaButti K."/>
            <person name="Lindquist E.A."/>
            <person name="Lipzen A."/>
            <person name="Lundell T."/>
            <person name="Morin E."/>
            <person name="Murat C."/>
            <person name="Sun H."/>
            <person name="Tunlid A."/>
            <person name="Henrissat B."/>
            <person name="Grigoriev I.V."/>
            <person name="Hibbett D.S."/>
            <person name="Martin F."/>
            <person name="Nordberg H.P."/>
            <person name="Cantor M.N."/>
            <person name="Hua S.X."/>
        </authorList>
    </citation>
    <scope>NUCLEOTIDE SEQUENCE [LARGE SCALE GENOMIC DNA]</scope>
    <source>
        <strain evidence="1 2">441</strain>
    </source>
</reference>
<dbReference type="InterPro" id="IPR036389">
    <property type="entry name" value="RNase_III_sf"/>
</dbReference>
<reference evidence="2" key="2">
    <citation type="submission" date="2015-01" db="EMBL/GenBank/DDBJ databases">
        <title>Evolutionary Origins and Diversification of the Mycorrhizal Mutualists.</title>
        <authorList>
            <consortium name="DOE Joint Genome Institute"/>
            <consortium name="Mycorrhizal Genomics Consortium"/>
            <person name="Kohler A."/>
            <person name="Kuo A."/>
            <person name="Nagy L.G."/>
            <person name="Floudas D."/>
            <person name="Copeland A."/>
            <person name="Barry K.W."/>
            <person name="Cichocki N."/>
            <person name="Veneault-Fourrey C."/>
            <person name="LaButti K."/>
            <person name="Lindquist E.A."/>
            <person name="Lipzen A."/>
            <person name="Lundell T."/>
            <person name="Morin E."/>
            <person name="Murat C."/>
            <person name="Riley R."/>
            <person name="Ohm R."/>
            <person name="Sun H."/>
            <person name="Tunlid A."/>
            <person name="Henrissat B."/>
            <person name="Grigoriev I.V."/>
            <person name="Hibbett D.S."/>
            <person name="Martin F."/>
        </authorList>
    </citation>
    <scope>NUCLEOTIDE SEQUENCE [LARGE SCALE GENOMIC DNA]</scope>
    <source>
        <strain evidence="2">441</strain>
    </source>
</reference>
<name>A0A0C9ZY67_9AGAM</name>
<dbReference type="Gene3D" id="1.10.1520.10">
    <property type="entry name" value="Ribonuclease III domain"/>
    <property type="match status" value="1"/>
</dbReference>
<dbReference type="SUPFAM" id="SSF69065">
    <property type="entry name" value="RNase III domain-like"/>
    <property type="match status" value="1"/>
</dbReference>
<dbReference type="OrthoDB" id="2693863at2759"/>
<sequence length="245" mass="27688">MVMNCNQYGQALILHNIRKDLTARSVPPPGSCEVMHATYEDYFVEHWTRKNCEAYVLTDCPLIEVHSLPRYAIRTQTAPVGSIIPQGACRWTHFLEGVYRAFLFLPRLCRRATDVYRACEARFQLGLPPIADDLLIESTTLPTTNANWNLETLGDSVLKLITTSSMSNRALLARATEIERFLTSEGQNVHVWQYMVPEGEDVLSHMLNSYHAVQRSFPRRSLQDCMEATLGAAFLTGGIELNIIP</sequence>
<proteinExistence type="predicted"/>
<evidence type="ECO:0000313" key="2">
    <source>
        <dbReference type="Proteomes" id="UP000054018"/>
    </source>
</evidence>
<dbReference type="GO" id="GO:0004525">
    <property type="term" value="F:ribonuclease III activity"/>
    <property type="evidence" value="ECO:0007669"/>
    <property type="project" value="InterPro"/>
</dbReference>
<accession>A0A0C9ZY67</accession>
<organism evidence="1 2">
    <name type="scientific">Pisolithus microcarpus 441</name>
    <dbReference type="NCBI Taxonomy" id="765257"/>
    <lineage>
        <taxon>Eukaryota</taxon>
        <taxon>Fungi</taxon>
        <taxon>Dikarya</taxon>
        <taxon>Basidiomycota</taxon>
        <taxon>Agaricomycotina</taxon>
        <taxon>Agaricomycetes</taxon>
        <taxon>Agaricomycetidae</taxon>
        <taxon>Boletales</taxon>
        <taxon>Sclerodermatineae</taxon>
        <taxon>Pisolithaceae</taxon>
        <taxon>Pisolithus</taxon>
    </lineage>
</organism>
<keyword evidence="2" id="KW-1185">Reference proteome</keyword>
<evidence type="ECO:0008006" key="3">
    <source>
        <dbReference type="Google" id="ProtNLM"/>
    </source>
</evidence>
<protein>
    <recommendedName>
        <fullName evidence="3">RNase III domain-containing protein</fullName>
    </recommendedName>
</protein>
<dbReference type="GO" id="GO:0006396">
    <property type="term" value="P:RNA processing"/>
    <property type="evidence" value="ECO:0007669"/>
    <property type="project" value="InterPro"/>
</dbReference>
<dbReference type="EMBL" id="KN833714">
    <property type="protein sequence ID" value="KIK24648.1"/>
    <property type="molecule type" value="Genomic_DNA"/>
</dbReference>
<evidence type="ECO:0000313" key="1">
    <source>
        <dbReference type="EMBL" id="KIK24648.1"/>
    </source>
</evidence>
<dbReference type="Proteomes" id="UP000054018">
    <property type="component" value="Unassembled WGS sequence"/>
</dbReference>
<dbReference type="STRING" id="765257.A0A0C9ZY67"/>
<dbReference type="AlphaFoldDB" id="A0A0C9ZY67"/>